<dbReference type="CDD" id="cd00740">
    <property type="entry name" value="MeTr"/>
    <property type="match status" value="1"/>
</dbReference>
<dbReference type="InterPro" id="IPR037010">
    <property type="entry name" value="VitB12-dep_Met_synth_activ_sf"/>
</dbReference>
<name>A0ABX2C9U0_9BRAD</name>
<dbReference type="InterPro" id="IPR033706">
    <property type="entry name" value="Met_synthase_B12-bd"/>
</dbReference>
<dbReference type="PROSITE" id="PS50970">
    <property type="entry name" value="HCY"/>
    <property type="match status" value="1"/>
</dbReference>
<evidence type="ECO:0000256" key="1">
    <source>
        <dbReference type="ARBA" id="ARBA00001700"/>
    </source>
</evidence>
<keyword evidence="8 21" id="KW-0489">Methyltransferase</keyword>
<feature type="binding site" evidence="22">
    <location>
        <position position="314"/>
    </location>
    <ligand>
        <name>Zn(2+)</name>
        <dbReference type="ChEBI" id="CHEBI:29105"/>
    </ligand>
</feature>
<dbReference type="InterPro" id="IPR036724">
    <property type="entry name" value="Cobalamin-bd_sf"/>
</dbReference>
<dbReference type="PROSITE" id="PS50974">
    <property type="entry name" value="ADOMET_ACTIVATION"/>
    <property type="match status" value="1"/>
</dbReference>
<evidence type="ECO:0000259" key="27">
    <source>
        <dbReference type="PROSITE" id="PS51332"/>
    </source>
</evidence>
<evidence type="ECO:0000256" key="6">
    <source>
        <dbReference type="ARBA" id="ARBA00012032"/>
    </source>
</evidence>
<comment type="function">
    <text evidence="18 21">Catalyzes the transfer of a methyl group from methyl-cobalamin to homocysteine, yielding enzyme-bound cob(I)alamin and methionine. Subsequently, remethylates the cofactor using methyltetrahydrofolate.</text>
</comment>
<dbReference type="PIRSF" id="PIRSF000381">
    <property type="entry name" value="MetH"/>
    <property type="match status" value="1"/>
</dbReference>
<dbReference type="NCBIfam" id="TIGR02082">
    <property type="entry name" value="metH"/>
    <property type="match status" value="1"/>
</dbReference>
<gene>
    <name evidence="29" type="primary">metH</name>
    <name evidence="29" type="ORF">HL667_08490</name>
</gene>
<sequence>MSPPVSNTRTAFLAAARQRILILDGAMGTMIQALQFDEAAFRGPRFKDFHRDLRGNNDLLILTQPEAIEDIHAQYLRAGADIVATNTFSATSIAQADYDLSDIIYELNREGARLARNAATRVAAEDGKPRFVAGAMGPTNRTASISPDVSNPGYRAVTFDDLRIAYGEQARGLLDGGADILLVETIFDTLNAKAALYAIAELCEERGIDVPVMISGTITDKSGRLLSGQMPEAFWNSVRHAKPLTIGFNCALGAEDLRAHVADIGRVADTLVCAYPNAGLPNEFGQYDETPAYMARLIGEFASAGLVNIVGGCCGTTPDHIAAIAAAVAPHKPRVVPEIAPRLRLSGLEPFELTPAIPFVNVGERTNVTGSAKFRKLITAGDYTAALQVARDQVENGAQVIDVNMDEGLLDSEAAMRTFLNLVAAEPDIARVPVMVDSSKFHVIEAGLKCVQGKPVVNSISLKEGEEKFIHEAKIARRHGAAVVVMAFDETGQADTYKRKTEICARAYKILVETVGFPPEDIIFDPNIFAIATGLEEHNNYGVDFIEAVSWIRQNLPHAHISGGVSNLSFSFRGNEPVREAMHSVFLYHAIKAGMDMGIVNAGQMIVYDDIDPELRQVCEDVVLNRDPGASERLLALAEKFRGQGKQTKEADLAWREWPVDKRLSHALVHGITEFIELDTEEARAKSSRPLDVIEGPLMAGMNVVGDLFGDGKMFLPQVVKSARVMKQAVAYLMPFMEAEKAANKGRANERSNAGKIVLATVKGDVHDIGKNIVGIVLQCNNFEVIDLGVMVPAAKIIDTAKAENADIIGLSGLITPSLDEMAYLASEMERQGLNVPLLIGGATTSRVHTAVKIDPNYQGGPVVHVNDASRAVGVASSLLSAERKDAYAADIRGEYQKIAAAHLRGQADKKRLSLTAARANAPKIDFAKAKPVKPTFLGTKTFVDYDLAELVPYIDWTPFFQTWELAGRFPAILDDAKVGEAARALYDDALKMLKQIVDEKWFTARATIGFWPANAVGDDIVLYADDSRTKTVATLHTLRQQLEKREGRFNTALSDFVAPAGSGVPDYVGGFVVTTGLGEDAVADRFKKANDDYSSILVKALADRLAEAFAERLHARVRREFWAYAPDETLSPDDLILEKYQGIRPAPGYPAQPDHTEKATLFELLNAEKTAGVTLTESYAMWPGSSVSGLYFASPESFYFGVGKIERDQVEDYAARKGMTVAEVERWLAPILNYIPARGGQPTETPRPVASPAPANDAAPAELASHPVGCTCAVHLAWRKKAVGA</sequence>
<dbReference type="RefSeq" id="WP_172110111.1">
    <property type="nucleotide sequence ID" value="NZ_JABFDN010000002.1"/>
</dbReference>
<comment type="domain">
    <text evidence="21">Modular enzyme with four functionally distinct domains. The isolated Hcy-binding domain catalyzes methyl transfer from free methylcobalamin to homocysteine. The Hcy-binding domain in association with the pterin-binding domain catalyzes the methylation of cob(I)alamin by methyltetrahydrofolate and the methylation of homocysteine. The B12-binding domain binds the cofactor. The AdoMet activation domain binds S-adenosyl-L-methionine. Under aerobic conditions cob(I)alamin can be converted to inactive cob(II)alamin. Reductive methylation by S-adenosyl-L-methionine and flavodoxin regenerates methylcobalamin.</text>
</comment>
<evidence type="ECO:0000256" key="12">
    <source>
        <dbReference type="ARBA" id="ARBA00022691"/>
    </source>
</evidence>
<evidence type="ECO:0000256" key="20">
    <source>
        <dbReference type="NCBIfam" id="TIGR02082"/>
    </source>
</evidence>
<comment type="similarity">
    <text evidence="5">Belongs to the vitamin-B12 dependent methionine synthase family.</text>
</comment>
<dbReference type="Pfam" id="PF02965">
    <property type="entry name" value="Met_synt_B12"/>
    <property type="match status" value="1"/>
</dbReference>
<dbReference type="PROSITE" id="PS50972">
    <property type="entry name" value="PTERIN_BINDING"/>
    <property type="match status" value="1"/>
</dbReference>
<evidence type="ECO:0000256" key="8">
    <source>
        <dbReference type="ARBA" id="ARBA00022603"/>
    </source>
</evidence>
<dbReference type="InterPro" id="IPR050554">
    <property type="entry name" value="Met_Synthase/Corrinoid"/>
</dbReference>
<evidence type="ECO:0000256" key="15">
    <source>
        <dbReference type="ARBA" id="ARBA00022833"/>
    </source>
</evidence>
<dbReference type="SMART" id="SM01018">
    <property type="entry name" value="B12-binding_2"/>
    <property type="match status" value="1"/>
</dbReference>
<evidence type="ECO:0000256" key="22">
    <source>
        <dbReference type="PROSITE-ProRule" id="PRU00333"/>
    </source>
</evidence>
<dbReference type="PROSITE" id="PS51337">
    <property type="entry name" value="B12_BINDING_NTER"/>
    <property type="match status" value="1"/>
</dbReference>
<keyword evidence="13 21" id="KW-0479">Metal-binding</keyword>
<dbReference type="EMBL" id="JABFDN010000002">
    <property type="protein sequence ID" value="NPU65028.1"/>
    <property type="molecule type" value="Genomic_DNA"/>
</dbReference>
<dbReference type="EC" id="2.1.1.13" evidence="6 20"/>
<evidence type="ECO:0000313" key="29">
    <source>
        <dbReference type="EMBL" id="NPU65028.1"/>
    </source>
</evidence>
<dbReference type="InterPro" id="IPR036589">
    <property type="entry name" value="HCY_dom_sf"/>
</dbReference>
<feature type="domain" description="AdoMet activation" evidence="26">
    <location>
        <begin position="906"/>
        <end position="1238"/>
    </location>
</feature>
<dbReference type="Gene3D" id="3.40.50.280">
    <property type="entry name" value="Cobalamin-binding domain"/>
    <property type="match status" value="1"/>
</dbReference>
<dbReference type="GO" id="GO:0008705">
    <property type="term" value="F:methionine synthase activity"/>
    <property type="evidence" value="ECO:0007669"/>
    <property type="project" value="UniProtKB-EC"/>
</dbReference>
<evidence type="ECO:0000256" key="17">
    <source>
        <dbReference type="ARBA" id="ARBA00023285"/>
    </source>
</evidence>
<dbReference type="GO" id="GO:0032259">
    <property type="term" value="P:methylation"/>
    <property type="evidence" value="ECO:0007669"/>
    <property type="project" value="UniProtKB-KW"/>
</dbReference>
<evidence type="ECO:0000256" key="5">
    <source>
        <dbReference type="ARBA" id="ARBA00010398"/>
    </source>
</evidence>
<evidence type="ECO:0000256" key="7">
    <source>
        <dbReference type="ARBA" id="ARBA00013998"/>
    </source>
</evidence>
<feature type="binding site" evidence="22">
    <location>
        <position position="313"/>
    </location>
    <ligand>
        <name>Zn(2+)</name>
        <dbReference type="ChEBI" id="CHEBI:29105"/>
    </ligand>
</feature>
<dbReference type="Gene3D" id="3.10.196.10">
    <property type="entry name" value="Vitamin B12-dependent methionine synthase, activation domain"/>
    <property type="match status" value="1"/>
</dbReference>
<comment type="pathway">
    <text evidence="4 21">Amino-acid biosynthesis; L-methionine biosynthesis via de novo pathway; L-methionine from L-homocysteine (MetH route): step 1/1.</text>
</comment>
<evidence type="ECO:0000256" key="10">
    <source>
        <dbReference type="ARBA" id="ARBA00022628"/>
    </source>
</evidence>
<protein>
    <recommendedName>
        <fullName evidence="7 20">Methionine synthase</fullName>
        <ecNumber evidence="6 20">2.1.1.13</ecNumber>
    </recommendedName>
    <alternativeName>
        <fullName evidence="19 21">5-methyltetrahydrofolate--homocysteine methyltransferase</fullName>
    </alternativeName>
</protein>
<feature type="binding site" evidence="22">
    <location>
        <position position="250"/>
    </location>
    <ligand>
        <name>Zn(2+)</name>
        <dbReference type="ChEBI" id="CHEBI:29105"/>
    </ligand>
</feature>
<comment type="cofactor">
    <cofactor evidence="3 21">
        <name>methylcob(III)alamin</name>
        <dbReference type="ChEBI" id="CHEBI:28115"/>
    </cofactor>
</comment>
<dbReference type="SUPFAM" id="SSF52242">
    <property type="entry name" value="Cobalamin (vitamin B12)-binding domain"/>
    <property type="match status" value="1"/>
</dbReference>
<dbReference type="SUPFAM" id="SSF47644">
    <property type="entry name" value="Methionine synthase domain"/>
    <property type="match status" value="1"/>
</dbReference>
<dbReference type="Gene3D" id="1.10.1240.10">
    <property type="entry name" value="Methionine synthase domain"/>
    <property type="match status" value="1"/>
</dbReference>
<dbReference type="CDD" id="cd02069">
    <property type="entry name" value="methionine_synthase_B12_BD"/>
    <property type="match status" value="1"/>
</dbReference>
<evidence type="ECO:0000256" key="18">
    <source>
        <dbReference type="ARBA" id="ARBA00025552"/>
    </source>
</evidence>
<evidence type="ECO:0000259" key="28">
    <source>
        <dbReference type="PROSITE" id="PS51337"/>
    </source>
</evidence>
<dbReference type="InterPro" id="IPR036594">
    <property type="entry name" value="Meth_synthase_dom"/>
</dbReference>
<feature type="domain" description="B12-binding N-terminal" evidence="28">
    <location>
        <begin position="651"/>
        <end position="745"/>
    </location>
</feature>
<evidence type="ECO:0000256" key="16">
    <source>
        <dbReference type="ARBA" id="ARBA00023167"/>
    </source>
</evidence>
<evidence type="ECO:0000256" key="19">
    <source>
        <dbReference type="ARBA" id="ARBA00031040"/>
    </source>
</evidence>
<keyword evidence="10 21" id="KW-0846">Cobalamin</keyword>
<evidence type="ECO:0000256" key="23">
    <source>
        <dbReference type="SAM" id="MobiDB-lite"/>
    </source>
</evidence>
<dbReference type="InterPro" id="IPR006158">
    <property type="entry name" value="Cobalamin-bd"/>
</dbReference>
<dbReference type="PANTHER" id="PTHR45833:SF1">
    <property type="entry name" value="METHIONINE SYNTHASE"/>
    <property type="match status" value="1"/>
</dbReference>
<feature type="compositionally biased region" description="Low complexity" evidence="23">
    <location>
        <begin position="1249"/>
        <end position="1261"/>
    </location>
</feature>
<dbReference type="SUPFAM" id="SSF56507">
    <property type="entry name" value="Methionine synthase activation domain-like"/>
    <property type="match status" value="1"/>
</dbReference>
<evidence type="ECO:0000256" key="13">
    <source>
        <dbReference type="ARBA" id="ARBA00022723"/>
    </source>
</evidence>
<dbReference type="NCBIfam" id="NF007024">
    <property type="entry name" value="PRK09490.1"/>
    <property type="match status" value="1"/>
</dbReference>
<evidence type="ECO:0000256" key="11">
    <source>
        <dbReference type="ARBA" id="ARBA00022679"/>
    </source>
</evidence>
<dbReference type="Proteomes" id="UP000886476">
    <property type="component" value="Unassembled WGS sequence"/>
</dbReference>
<keyword evidence="17 21" id="KW-0170">Cobalt</keyword>
<dbReference type="PANTHER" id="PTHR45833">
    <property type="entry name" value="METHIONINE SYNTHASE"/>
    <property type="match status" value="1"/>
</dbReference>
<dbReference type="Gene3D" id="1.10.288.10">
    <property type="entry name" value="Cobalamin-dependent Methionine Synthase, domain 2"/>
    <property type="match status" value="1"/>
</dbReference>
<evidence type="ECO:0000256" key="9">
    <source>
        <dbReference type="ARBA" id="ARBA00022605"/>
    </source>
</evidence>
<comment type="catalytic activity">
    <reaction evidence="1 21">
        <text>(6S)-5-methyl-5,6,7,8-tetrahydrofolate + L-homocysteine = (6S)-5,6,7,8-tetrahydrofolate + L-methionine</text>
        <dbReference type="Rhea" id="RHEA:11172"/>
        <dbReference type="ChEBI" id="CHEBI:18608"/>
        <dbReference type="ChEBI" id="CHEBI:57453"/>
        <dbReference type="ChEBI" id="CHEBI:57844"/>
        <dbReference type="ChEBI" id="CHEBI:58199"/>
        <dbReference type="EC" id="2.1.1.13"/>
    </reaction>
</comment>
<evidence type="ECO:0000259" key="26">
    <source>
        <dbReference type="PROSITE" id="PS50974"/>
    </source>
</evidence>
<dbReference type="Gene3D" id="3.20.20.20">
    <property type="entry name" value="Dihydropteroate synthase-like"/>
    <property type="match status" value="1"/>
</dbReference>
<evidence type="ECO:0000256" key="21">
    <source>
        <dbReference type="PIRNR" id="PIRNR000381"/>
    </source>
</evidence>
<accession>A0ABX2C9U0</accession>
<dbReference type="Gene3D" id="3.20.20.330">
    <property type="entry name" value="Homocysteine-binding-like domain"/>
    <property type="match status" value="1"/>
</dbReference>
<dbReference type="InterPro" id="IPR011005">
    <property type="entry name" value="Dihydropteroate_synth-like_sf"/>
</dbReference>
<keyword evidence="11 21" id="KW-0808">Transferase</keyword>
<evidence type="ECO:0000259" key="25">
    <source>
        <dbReference type="PROSITE" id="PS50972"/>
    </source>
</evidence>
<proteinExistence type="inferred from homology"/>
<evidence type="ECO:0000256" key="4">
    <source>
        <dbReference type="ARBA" id="ARBA00005178"/>
    </source>
</evidence>
<dbReference type="InterPro" id="IPR003759">
    <property type="entry name" value="Cbl-bd_cap"/>
</dbReference>
<keyword evidence="30" id="KW-1185">Reference proteome</keyword>
<dbReference type="Pfam" id="PF02574">
    <property type="entry name" value="S-methyl_trans"/>
    <property type="match status" value="1"/>
</dbReference>
<evidence type="ECO:0000313" key="30">
    <source>
        <dbReference type="Proteomes" id="UP000886476"/>
    </source>
</evidence>
<dbReference type="InterPro" id="IPR011822">
    <property type="entry name" value="MetH"/>
</dbReference>
<evidence type="ECO:0000256" key="14">
    <source>
        <dbReference type="ARBA" id="ARBA00022737"/>
    </source>
</evidence>
<dbReference type="SUPFAM" id="SSF82282">
    <property type="entry name" value="Homocysteine S-methyltransferase"/>
    <property type="match status" value="1"/>
</dbReference>
<feature type="region of interest" description="Disordered" evidence="23">
    <location>
        <begin position="1240"/>
        <end position="1261"/>
    </location>
</feature>
<evidence type="ECO:0000259" key="24">
    <source>
        <dbReference type="PROSITE" id="PS50970"/>
    </source>
</evidence>
<dbReference type="InterPro" id="IPR004223">
    <property type="entry name" value="VitB12-dep_Met_synth_activ_dom"/>
</dbReference>
<comment type="caution">
    <text evidence="29">The sequence shown here is derived from an EMBL/GenBank/DDBJ whole genome shotgun (WGS) entry which is preliminary data.</text>
</comment>
<dbReference type="Pfam" id="PF00809">
    <property type="entry name" value="Pterin_bind"/>
    <property type="match status" value="1"/>
</dbReference>
<organism evidence="29 30">
    <name type="scientific">Bradyrhizobium aeschynomenes</name>
    <dbReference type="NCBI Taxonomy" id="2734909"/>
    <lineage>
        <taxon>Bacteria</taxon>
        <taxon>Pseudomonadati</taxon>
        <taxon>Pseudomonadota</taxon>
        <taxon>Alphaproteobacteria</taxon>
        <taxon>Hyphomicrobiales</taxon>
        <taxon>Nitrobacteraceae</taxon>
        <taxon>Bradyrhizobium</taxon>
    </lineage>
</organism>
<dbReference type="Pfam" id="PF02310">
    <property type="entry name" value="B12-binding"/>
    <property type="match status" value="1"/>
</dbReference>
<feature type="domain" description="B12-binding" evidence="27">
    <location>
        <begin position="754"/>
        <end position="890"/>
    </location>
</feature>
<keyword evidence="9 21" id="KW-0028">Amino-acid biosynthesis</keyword>
<dbReference type="InterPro" id="IPR003726">
    <property type="entry name" value="HCY_dom"/>
</dbReference>
<evidence type="ECO:0000256" key="2">
    <source>
        <dbReference type="ARBA" id="ARBA00001947"/>
    </source>
</evidence>
<keyword evidence="12 21" id="KW-0949">S-adenosyl-L-methionine</keyword>
<dbReference type="InterPro" id="IPR000489">
    <property type="entry name" value="Pterin-binding_dom"/>
</dbReference>
<dbReference type="PROSITE" id="PS51332">
    <property type="entry name" value="B12_BINDING"/>
    <property type="match status" value="1"/>
</dbReference>
<keyword evidence="15 21" id="KW-0862">Zinc</keyword>
<dbReference type="SUPFAM" id="SSF51717">
    <property type="entry name" value="Dihydropteroate synthetase-like"/>
    <property type="match status" value="1"/>
</dbReference>
<keyword evidence="14" id="KW-0677">Repeat</keyword>
<keyword evidence="16 21" id="KW-0486">Methionine biosynthesis</keyword>
<evidence type="ECO:0000256" key="3">
    <source>
        <dbReference type="ARBA" id="ARBA00001956"/>
    </source>
</evidence>
<feature type="domain" description="Hcy-binding" evidence="24">
    <location>
        <begin position="9"/>
        <end position="328"/>
    </location>
</feature>
<dbReference type="Pfam" id="PF02607">
    <property type="entry name" value="B12-binding_2"/>
    <property type="match status" value="1"/>
</dbReference>
<comment type="cofactor">
    <cofactor evidence="2 21 22">
        <name>Zn(2+)</name>
        <dbReference type="ChEBI" id="CHEBI:29105"/>
    </cofactor>
</comment>
<reference evidence="29" key="1">
    <citation type="submission" date="2020-05" db="EMBL/GenBank/DDBJ databases">
        <title>Nod-independent and nitrogen-fixing Bradyrhizobium aeschynomene sp. nov. isolated from nodules of Aeschynomene indica.</title>
        <authorList>
            <person name="Zhang Z."/>
        </authorList>
    </citation>
    <scope>NUCLEOTIDE SEQUENCE</scope>
    <source>
        <strain evidence="29">83012</strain>
    </source>
</reference>
<feature type="domain" description="Pterin-binding" evidence="25">
    <location>
        <begin position="359"/>
        <end position="620"/>
    </location>
</feature>